<evidence type="ECO:0000313" key="2">
    <source>
        <dbReference type="EMBL" id="HHH13042.1"/>
    </source>
</evidence>
<gene>
    <name evidence="2" type="ORF">ENJ98_02290</name>
</gene>
<evidence type="ECO:0000256" key="1">
    <source>
        <dbReference type="SAM" id="Phobius"/>
    </source>
</evidence>
<reference evidence="2" key="1">
    <citation type="journal article" date="2020" name="mSystems">
        <title>Genome- and Community-Level Interaction Insights into Carbon Utilization and Element Cycling Functions of Hydrothermarchaeota in Hydrothermal Sediment.</title>
        <authorList>
            <person name="Zhou Z."/>
            <person name="Liu Y."/>
            <person name="Xu W."/>
            <person name="Pan J."/>
            <person name="Luo Z.H."/>
            <person name="Li M."/>
        </authorList>
    </citation>
    <scope>NUCLEOTIDE SEQUENCE [LARGE SCALE GENOMIC DNA]</scope>
    <source>
        <strain evidence="2">HyVt-535</strain>
    </source>
</reference>
<protein>
    <submittedName>
        <fullName evidence="2">FAD-dependent oxidoreductase</fullName>
    </submittedName>
</protein>
<dbReference type="Gene3D" id="3.50.50.60">
    <property type="entry name" value="FAD/NAD(P)-binding domain"/>
    <property type="match status" value="1"/>
</dbReference>
<comment type="caution">
    <text evidence="2">The sequence shown here is derived from an EMBL/GenBank/DDBJ whole genome shotgun (WGS) entry which is preliminary data.</text>
</comment>
<dbReference type="SUPFAM" id="SSF51905">
    <property type="entry name" value="FAD/NAD(P)-binding domain"/>
    <property type="match status" value="1"/>
</dbReference>
<feature type="non-terminal residue" evidence="2">
    <location>
        <position position="38"/>
    </location>
</feature>
<keyword evidence="1" id="KW-0472">Membrane</keyword>
<name>A0A7C5MZ74_9GAMM</name>
<dbReference type="AlphaFoldDB" id="A0A7C5MZ74"/>
<dbReference type="EMBL" id="DROM01000142">
    <property type="protein sequence ID" value="HHH13042.1"/>
    <property type="molecule type" value="Genomic_DNA"/>
</dbReference>
<proteinExistence type="predicted"/>
<dbReference type="Pfam" id="PF13450">
    <property type="entry name" value="NAD_binding_8"/>
    <property type="match status" value="1"/>
</dbReference>
<dbReference type="Proteomes" id="UP000886100">
    <property type="component" value="Unassembled WGS sequence"/>
</dbReference>
<keyword evidence="1" id="KW-0812">Transmembrane</keyword>
<accession>A0A7C5MZ74</accession>
<dbReference type="InterPro" id="IPR036188">
    <property type="entry name" value="FAD/NAD-bd_sf"/>
</dbReference>
<keyword evidence="1" id="KW-1133">Transmembrane helix</keyword>
<sequence>MSQNGNYDFLVLGQGLAGSLLAWRLLRRGRRVLVMDDG</sequence>
<organism evidence="2">
    <name type="scientific">Thiolapillus brandeum</name>
    <dbReference type="NCBI Taxonomy" id="1076588"/>
    <lineage>
        <taxon>Bacteria</taxon>
        <taxon>Pseudomonadati</taxon>
        <taxon>Pseudomonadota</taxon>
        <taxon>Gammaproteobacteria</taxon>
        <taxon>Chromatiales</taxon>
        <taxon>Sedimenticolaceae</taxon>
        <taxon>Thiolapillus</taxon>
    </lineage>
</organism>
<feature type="transmembrane region" description="Helical" evidence="1">
    <location>
        <begin position="6"/>
        <end position="26"/>
    </location>
</feature>